<keyword evidence="2" id="KW-0949">S-adenosyl-L-methionine</keyword>
<gene>
    <name evidence="6" type="ORF">E3O11_13770</name>
    <name evidence="5" type="ORF">SAMN05216274_103158</name>
</gene>
<keyword evidence="6" id="KW-0489">Methyltransferase</keyword>
<dbReference type="GO" id="GO:0032259">
    <property type="term" value="P:methylation"/>
    <property type="evidence" value="ECO:0007669"/>
    <property type="project" value="UniProtKB-KW"/>
</dbReference>
<dbReference type="InterPro" id="IPR029063">
    <property type="entry name" value="SAM-dependent_MTases_sf"/>
</dbReference>
<evidence type="ECO:0000256" key="1">
    <source>
        <dbReference type="PIRSR" id="PIRSR018249-1"/>
    </source>
</evidence>
<dbReference type="AlphaFoldDB" id="A0A1I2Z5C6"/>
<dbReference type="Pfam" id="PF21302">
    <property type="entry name" value="Zn_ribbon_RlmA"/>
    <property type="match status" value="1"/>
</dbReference>
<dbReference type="Gene3D" id="3.40.50.150">
    <property type="entry name" value="Vaccinia Virus protein VP39"/>
    <property type="match status" value="1"/>
</dbReference>
<dbReference type="Proteomes" id="UP000297963">
    <property type="component" value="Unassembled WGS sequence"/>
</dbReference>
<evidence type="ECO:0000256" key="2">
    <source>
        <dbReference type="PIRSR" id="PIRSR018249-2"/>
    </source>
</evidence>
<evidence type="ECO:0000259" key="4">
    <source>
        <dbReference type="Pfam" id="PF21302"/>
    </source>
</evidence>
<evidence type="ECO:0000313" key="8">
    <source>
        <dbReference type="Proteomes" id="UP000297963"/>
    </source>
</evidence>
<feature type="binding site" evidence="2">
    <location>
        <position position="186"/>
    </location>
    <ligand>
        <name>S-adenosyl-L-methionine</name>
        <dbReference type="ChEBI" id="CHEBI:59789"/>
    </ligand>
</feature>
<dbReference type="GO" id="GO:0046872">
    <property type="term" value="F:metal ion binding"/>
    <property type="evidence" value="ECO:0007669"/>
    <property type="project" value="UniProtKB-KW"/>
</dbReference>
<comment type="caution">
    <text evidence="6">The sequence shown here is derived from an EMBL/GenBank/DDBJ whole genome shotgun (WGS) entry which is preliminary data.</text>
</comment>
<dbReference type="Proteomes" id="UP000199681">
    <property type="component" value="Unassembled WGS sequence"/>
</dbReference>
<dbReference type="InterPro" id="IPR048647">
    <property type="entry name" value="RlmA_N"/>
</dbReference>
<protein>
    <submittedName>
        <fullName evidence="5">23S rRNA (Guanine745-N1)-methyltransferase</fullName>
    </submittedName>
    <submittedName>
        <fullName evidence="6">Methyltransferase domain-containing protein</fullName>
    </submittedName>
</protein>
<dbReference type="CDD" id="cd02440">
    <property type="entry name" value="AdoMet_MTases"/>
    <property type="match status" value="1"/>
</dbReference>
<dbReference type="STRING" id="995038.SAMN05216274_103158"/>
<keyword evidence="6" id="KW-0808">Transferase</keyword>
<dbReference type="Pfam" id="PF13649">
    <property type="entry name" value="Methyltransf_25"/>
    <property type="match status" value="1"/>
</dbReference>
<sequence>MSLQTLSEWLRCPNCFLPLAPTGALRLGCSTGHSFDVNKRGFINLLTGPPKFIGDSAAMLDARDSFLAAGWYKPLQAAIRTVISPEHPRRILDVGCGTGYYLREALPLGEDVRALGMDLSPTAVSRTIRSHDRIDGLVADVWSPLPVQGASVDVILNVFAPRNAAEFHRVLRPGGLLLVVVPRPTHLRELRRAGLAVEMQADKAAHLEASLAAWFALESAQHLEQTVALCVAEVASLIGMGPSSHHAAPTGHEPAPASAQDVTIAFDIFGFRRRATDPR</sequence>
<feature type="binding site" evidence="2">
    <location>
        <begin position="98"/>
        <end position="99"/>
    </location>
    <ligand>
        <name>S-adenosyl-L-methionine</name>
        <dbReference type="ChEBI" id="CHEBI:59789"/>
    </ligand>
</feature>
<evidence type="ECO:0000313" key="6">
    <source>
        <dbReference type="EMBL" id="TFB82902.1"/>
    </source>
</evidence>
<feature type="binding site" evidence="1">
    <location>
        <position position="29"/>
    </location>
    <ligand>
        <name>Zn(2+)</name>
        <dbReference type="ChEBI" id="CHEBI:29105"/>
    </ligand>
</feature>
<feature type="domain" description="23S rRNA (guanine(745)-N(1))-methyltransferase N-terminal" evidence="4">
    <location>
        <begin position="11"/>
        <end position="46"/>
    </location>
</feature>
<dbReference type="PANTHER" id="PTHR42912:SF45">
    <property type="entry name" value="23S RRNA (GUANINE(745)-N(1))-METHYLTRANSFERASE"/>
    <property type="match status" value="1"/>
</dbReference>
<organism evidence="6 8">
    <name type="scientific">Cryobacterium levicorallinum</name>
    <dbReference type="NCBI Taxonomy" id="995038"/>
    <lineage>
        <taxon>Bacteria</taxon>
        <taxon>Bacillati</taxon>
        <taxon>Actinomycetota</taxon>
        <taxon>Actinomycetes</taxon>
        <taxon>Micrococcales</taxon>
        <taxon>Microbacteriaceae</taxon>
        <taxon>Cryobacterium</taxon>
    </lineage>
</organism>
<feature type="binding site" evidence="1">
    <location>
        <position position="33"/>
    </location>
    <ligand>
        <name>Zn(2+)</name>
        <dbReference type="ChEBI" id="CHEBI:29105"/>
    </ligand>
</feature>
<evidence type="ECO:0000313" key="7">
    <source>
        <dbReference type="Proteomes" id="UP000199681"/>
    </source>
</evidence>
<dbReference type="InterPro" id="IPR016718">
    <property type="entry name" value="rRNA_m1G-MeTrfase_A_prd"/>
</dbReference>
<accession>A0A1I2Z5C6</accession>
<reference evidence="6 8" key="2">
    <citation type="submission" date="2019-03" db="EMBL/GenBank/DDBJ databases">
        <title>Genomics of glacier-inhabiting Cryobacterium strains.</title>
        <authorList>
            <person name="Liu Q."/>
            <person name="Xin Y.-H."/>
        </authorList>
    </citation>
    <scope>NUCLEOTIDE SEQUENCE [LARGE SCALE GENOMIC DNA]</scope>
    <source>
        <strain evidence="6 8">Hh34</strain>
    </source>
</reference>
<keyword evidence="1" id="KW-0862">Zinc</keyword>
<dbReference type="GO" id="GO:0008168">
    <property type="term" value="F:methyltransferase activity"/>
    <property type="evidence" value="ECO:0007669"/>
    <property type="project" value="UniProtKB-KW"/>
</dbReference>
<dbReference type="PANTHER" id="PTHR42912">
    <property type="entry name" value="METHYLTRANSFERASE"/>
    <property type="match status" value="1"/>
</dbReference>
<keyword evidence="1" id="KW-0479">Metal-binding</keyword>
<evidence type="ECO:0000259" key="3">
    <source>
        <dbReference type="Pfam" id="PF13649"/>
    </source>
</evidence>
<dbReference type="PIRSF" id="PIRSF018249">
    <property type="entry name" value="MyrA_prd"/>
    <property type="match status" value="1"/>
</dbReference>
<dbReference type="EMBL" id="SOFE01000023">
    <property type="protein sequence ID" value="TFB82902.1"/>
    <property type="molecule type" value="Genomic_DNA"/>
</dbReference>
<dbReference type="SUPFAM" id="SSF53335">
    <property type="entry name" value="S-adenosyl-L-methionine-dependent methyltransferases"/>
    <property type="match status" value="1"/>
</dbReference>
<name>A0A1I2Z5C6_9MICO</name>
<keyword evidence="7" id="KW-1185">Reference proteome</keyword>
<feature type="binding site" evidence="2">
    <location>
        <position position="72"/>
    </location>
    <ligand>
        <name>S-adenosyl-L-methionine</name>
        <dbReference type="ChEBI" id="CHEBI:59789"/>
    </ligand>
</feature>
<dbReference type="InterPro" id="IPR050508">
    <property type="entry name" value="Methyltransf_Superfamily"/>
</dbReference>
<dbReference type="InterPro" id="IPR041698">
    <property type="entry name" value="Methyltransf_25"/>
</dbReference>
<proteinExistence type="predicted"/>
<dbReference type="RefSeq" id="WP_092448622.1">
    <property type="nucleotide sequence ID" value="NZ_BKAC01000001.1"/>
</dbReference>
<dbReference type="EMBL" id="FOPW01000003">
    <property type="protein sequence ID" value="SFH32920.1"/>
    <property type="molecule type" value="Genomic_DNA"/>
</dbReference>
<feature type="domain" description="Methyltransferase" evidence="3">
    <location>
        <begin position="91"/>
        <end position="175"/>
    </location>
</feature>
<evidence type="ECO:0000313" key="5">
    <source>
        <dbReference type="EMBL" id="SFH32920.1"/>
    </source>
</evidence>
<reference evidence="5 7" key="1">
    <citation type="submission" date="2016-10" db="EMBL/GenBank/DDBJ databases">
        <authorList>
            <person name="Varghese N."/>
            <person name="Submissions S."/>
        </authorList>
    </citation>
    <scope>NUCLEOTIDE SEQUENCE [LARGE SCALE GENOMIC DNA]</scope>
    <source>
        <strain evidence="5 7">GMCC 1.11211</strain>
    </source>
</reference>